<evidence type="ECO:0000313" key="2">
    <source>
        <dbReference type="Proteomes" id="UP000231843"/>
    </source>
</evidence>
<evidence type="ECO:0000313" key="1">
    <source>
        <dbReference type="EMBL" id="PJZ77348.1"/>
    </source>
</evidence>
<evidence type="ECO:0008006" key="3">
    <source>
        <dbReference type="Google" id="ProtNLM"/>
    </source>
</evidence>
<protein>
    <recommendedName>
        <fullName evidence="3">Lipoprotein</fullName>
    </recommendedName>
</protein>
<gene>
    <name evidence="1" type="ORF">CH365_07055</name>
</gene>
<dbReference type="RefSeq" id="WP_100767901.1">
    <property type="nucleotide sequence ID" value="NZ_NPEA01000004.1"/>
</dbReference>
<comment type="caution">
    <text evidence="1">The sequence shown here is derived from an EMBL/GenBank/DDBJ whole genome shotgun (WGS) entry which is preliminary data.</text>
</comment>
<dbReference type="EMBL" id="NPEA01000004">
    <property type="protein sequence ID" value="PJZ77348.1"/>
    <property type="molecule type" value="Genomic_DNA"/>
</dbReference>
<proteinExistence type="predicted"/>
<dbReference type="PROSITE" id="PS51257">
    <property type="entry name" value="PROKAR_LIPOPROTEIN"/>
    <property type="match status" value="1"/>
</dbReference>
<dbReference type="OrthoDB" id="321114at2"/>
<organism evidence="1 2">
    <name type="scientific">Leptospira neocaledonica</name>
    <dbReference type="NCBI Taxonomy" id="2023192"/>
    <lineage>
        <taxon>Bacteria</taxon>
        <taxon>Pseudomonadati</taxon>
        <taxon>Spirochaetota</taxon>
        <taxon>Spirochaetia</taxon>
        <taxon>Leptospirales</taxon>
        <taxon>Leptospiraceae</taxon>
        <taxon>Leptospira</taxon>
    </lineage>
</organism>
<dbReference type="Proteomes" id="UP000231843">
    <property type="component" value="Unassembled WGS sequence"/>
</dbReference>
<sequence length="308" mass="34726">MLSFKMGTMDWRITSLLILNLSFFSLGCLKTFPVLEEPSPGQEGLVAFGLIVAKGGISNGIFTGLEESIPKETNLSSISGQKINLEDRGKEMEGDGNYRFLWVQKLQLGKSENGVPKYFVVTRLPQNQSLVLDSASYSYTTTQTYTTVNKYGHVQTHTYTVLHTSSIPIEYDPLEKSKFSFSNPGGLEIRFIGNFIAHPKGINLSFGGPYTGTYVLTNLDTYLNENPALISDFKNKFYGKEEVSPKGAEIHFLKRFIKENRSRYWQDIAIKKLFRLDPKIREAAIKAKIQIPSQDLNSENPIQEQNKL</sequence>
<accession>A0A2M9ZZ87</accession>
<dbReference type="AlphaFoldDB" id="A0A2M9ZZ87"/>
<name>A0A2M9ZZ87_9LEPT</name>
<reference evidence="1 2" key="1">
    <citation type="submission" date="2017-07" db="EMBL/GenBank/DDBJ databases">
        <title>Leptospira spp. isolated from tropical soils.</title>
        <authorList>
            <person name="Thibeaux R."/>
            <person name="Iraola G."/>
            <person name="Ferres I."/>
            <person name="Bierque E."/>
            <person name="Girault D."/>
            <person name="Soupe-Gilbert M.-E."/>
            <person name="Picardeau M."/>
            <person name="Goarant C."/>
        </authorList>
    </citation>
    <scope>NUCLEOTIDE SEQUENCE [LARGE SCALE GENOMIC DNA]</scope>
    <source>
        <strain evidence="1 2">ES4-C-A1</strain>
    </source>
</reference>
<keyword evidence="2" id="KW-1185">Reference proteome</keyword>